<dbReference type="Proteomes" id="UP000253250">
    <property type="component" value="Unassembled WGS sequence"/>
</dbReference>
<evidence type="ECO:0000313" key="2">
    <source>
        <dbReference type="Proteomes" id="UP000253250"/>
    </source>
</evidence>
<accession>A0A368HF19</accession>
<dbReference type="EMBL" id="PSYR01000002">
    <property type="protein sequence ID" value="RCN55832.1"/>
    <property type="molecule type" value="Genomic_DNA"/>
</dbReference>
<keyword evidence="2" id="KW-1185">Reference proteome</keyword>
<organism evidence="1 2">
    <name type="scientific">Acidiferrobacter thiooxydans</name>
    <dbReference type="NCBI Taxonomy" id="163359"/>
    <lineage>
        <taxon>Bacteria</taxon>
        <taxon>Pseudomonadati</taxon>
        <taxon>Pseudomonadota</taxon>
        <taxon>Gammaproteobacteria</taxon>
        <taxon>Acidiferrobacterales</taxon>
        <taxon>Acidiferrobacteraceae</taxon>
        <taxon>Acidiferrobacter</taxon>
    </lineage>
</organism>
<proteinExistence type="predicted"/>
<protein>
    <submittedName>
        <fullName evidence="1">Uncharacterized protein</fullName>
    </submittedName>
</protein>
<comment type="caution">
    <text evidence="1">The sequence shown here is derived from an EMBL/GenBank/DDBJ whole genome shotgun (WGS) entry which is preliminary data.</text>
</comment>
<reference evidence="1 2" key="1">
    <citation type="submission" date="2018-02" db="EMBL/GenBank/DDBJ databases">
        <title>Insights into the biology of acidophilic members of the Acidiferrobacteraceae family derived from comparative genomic analyses.</title>
        <authorList>
            <person name="Issotta F."/>
            <person name="Thyssen C."/>
            <person name="Mena C."/>
            <person name="Moya A."/>
            <person name="Bellenberg S."/>
            <person name="Sproer C."/>
            <person name="Covarrubias P.C."/>
            <person name="Sand W."/>
            <person name="Quatrini R."/>
            <person name="Vera M."/>
        </authorList>
    </citation>
    <scope>NUCLEOTIDE SEQUENCE [LARGE SCALE GENOMIC DNA]</scope>
    <source>
        <strain evidence="2">m-1</strain>
    </source>
</reference>
<dbReference type="AlphaFoldDB" id="A0A368HF19"/>
<gene>
    <name evidence="1" type="ORF">C4900_07900</name>
</gene>
<sequence>MWAQVAYDPLDGPFVLAVGSPDWAFAFAPDGSISRARAGDHYALATGDKEATFARFVAALAAAPRGDAFPTGGALEEDAGLAGEV</sequence>
<name>A0A368HF19_9GAMM</name>
<evidence type="ECO:0000313" key="1">
    <source>
        <dbReference type="EMBL" id="RCN55832.1"/>
    </source>
</evidence>